<keyword evidence="2" id="KW-1185">Reference proteome</keyword>
<gene>
    <name evidence="1" type="ORF">GCM10022295_85770</name>
</gene>
<dbReference type="EMBL" id="BAABCE010000027">
    <property type="protein sequence ID" value="GAA3590959.1"/>
    <property type="molecule type" value="Genomic_DNA"/>
</dbReference>
<evidence type="ECO:0000313" key="1">
    <source>
        <dbReference type="EMBL" id="GAA3590959.1"/>
    </source>
</evidence>
<reference evidence="2" key="1">
    <citation type="journal article" date="2019" name="Int. J. Syst. Evol. Microbiol.">
        <title>The Global Catalogue of Microorganisms (GCM) 10K type strain sequencing project: providing services to taxonomists for standard genome sequencing and annotation.</title>
        <authorList>
            <consortium name="The Broad Institute Genomics Platform"/>
            <consortium name="The Broad Institute Genome Sequencing Center for Infectious Disease"/>
            <person name="Wu L."/>
            <person name="Ma J."/>
        </authorList>
    </citation>
    <scope>NUCLEOTIDE SEQUENCE [LARGE SCALE GENOMIC DNA]</scope>
    <source>
        <strain evidence="2">JCM 17656</strain>
    </source>
</reference>
<comment type="caution">
    <text evidence="1">The sequence shown here is derived from an EMBL/GenBank/DDBJ whole genome shotgun (WGS) entry which is preliminary data.</text>
</comment>
<evidence type="ECO:0000313" key="2">
    <source>
        <dbReference type="Proteomes" id="UP001500707"/>
    </source>
</evidence>
<name>A0ABP6YZA8_9ACTN</name>
<dbReference type="RefSeq" id="WP_346186337.1">
    <property type="nucleotide sequence ID" value="NZ_BAABCE010000027.1"/>
</dbReference>
<protein>
    <submittedName>
        <fullName evidence="1">Uncharacterized protein</fullName>
    </submittedName>
</protein>
<proteinExistence type="predicted"/>
<dbReference type="Proteomes" id="UP001500707">
    <property type="component" value="Unassembled WGS sequence"/>
</dbReference>
<organism evidence="1 2">
    <name type="scientific">Streptomyces osmaniensis</name>
    <dbReference type="NCBI Taxonomy" id="593134"/>
    <lineage>
        <taxon>Bacteria</taxon>
        <taxon>Bacillati</taxon>
        <taxon>Actinomycetota</taxon>
        <taxon>Actinomycetes</taxon>
        <taxon>Kitasatosporales</taxon>
        <taxon>Streptomycetaceae</taxon>
        <taxon>Streptomyces</taxon>
    </lineage>
</organism>
<accession>A0ABP6YZA8</accession>
<sequence length="86" mass="9758">MTDTREYRDDIVFYGSLVAGGELSRDAAVAQLVEVSAHRISEREARQAIDTWQGYLPTPTFPTARRALLARLFTRRTTNTKGTTRR</sequence>